<feature type="region of interest" description="Disordered" evidence="7">
    <location>
        <begin position="249"/>
        <end position="276"/>
    </location>
</feature>
<dbReference type="PANTHER" id="PTHR19370">
    <property type="entry name" value="NADH-CYTOCHROME B5 REDUCTASE"/>
    <property type="match status" value="1"/>
</dbReference>
<feature type="binding site" evidence="6">
    <location>
        <position position="49"/>
    </location>
    <ligand>
        <name>FAD</name>
        <dbReference type="ChEBI" id="CHEBI:57692"/>
    </ligand>
</feature>
<dbReference type="InterPro" id="IPR019180">
    <property type="entry name" value="Oxidoreductase-like_N"/>
</dbReference>
<keyword evidence="5" id="KW-0560">Oxidoreductase</keyword>
<feature type="binding site" evidence="6">
    <location>
        <position position="57"/>
    </location>
    <ligand>
        <name>FAD</name>
        <dbReference type="ChEBI" id="CHEBI:57692"/>
    </ligand>
</feature>
<dbReference type="PANTHER" id="PTHR19370:SF184">
    <property type="entry name" value="NADH-CYTOCHROME B5 REDUCTASE-LIKE"/>
    <property type="match status" value="1"/>
</dbReference>
<proteinExistence type="inferred from homology"/>
<dbReference type="InterPro" id="IPR001834">
    <property type="entry name" value="CBR-like"/>
</dbReference>
<feature type="binding site" evidence="6">
    <location>
        <position position="34"/>
    </location>
    <ligand>
        <name>FAD</name>
        <dbReference type="ChEBI" id="CHEBI:57692"/>
    </ligand>
</feature>
<dbReference type="Gene3D" id="2.40.30.10">
    <property type="entry name" value="Translation factors"/>
    <property type="match status" value="1"/>
</dbReference>
<feature type="domain" description="FAD-binding FR-type" evidence="8">
    <location>
        <begin position="1"/>
        <end position="82"/>
    </location>
</feature>
<evidence type="ECO:0000259" key="8">
    <source>
        <dbReference type="PROSITE" id="PS51384"/>
    </source>
</evidence>
<dbReference type="SUPFAM" id="SSF63380">
    <property type="entry name" value="Riboflavin synthase domain-like"/>
    <property type="match status" value="1"/>
</dbReference>
<feature type="binding site" evidence="6">
    <location>
        <position position="35"/>
    </location>
    <ligand>
        <name>FAD</name>
        <dbReference type="ChEBI" id="CHEBI:57692"/>
    </ligand>
</feature>
<dbReference type="GO" id="GO:0016491">
    <property type="term" value="F:oxidoreductase activity"/>
    <property type="evidence" value="ECO:0007669"/>
    <property type="project" value="UniProtKB-KW"/>
</dbReference>
<dbReference type="SUPFAM" id="SSF52343">
    <property type="entry name" value="Ferredoxin reductase-like, C-terminal NADP-linked domain"/>
    <property type="match status" value="1"/>
</dbReference>
<sequence>MLTFGLPKDSVFQDIPLGNHLSVRIEYNGAYLSRPYCVIHSTPQSIEFLVKYENGKMSQYLKQMKVGDYLEMTGPQGDFTYTKGKYDELLMIAGGTGIAPMIRILRHILADHSDRAITKLLYANKSDEIPFREELTRIHLNPVNRTQVTFVISTQNVKPEPLGGASPSVIQSDVISSEILKRVFPSLCNPSPFNSTQVLICGPPEMEMGIRGDLKRIGFNVEENCFTFTVKGSKGEVNQEANLLEEHKPKQAQENNLNQDKDQQQHTQNQEKEQAIKKPVEPQDCCGSCCPNCVYFQYLDQLSDYLKKTGSTEPIENTISDLNISPGLKAFLIMESKFKK</sequence>
<evidence type="ECO:0000256" key="1">
    <source>
        <dbReference type="ARBA" id="ARBA00001974"/>
    </source>
</evidence>
<evidence type="ECO:0000256" key="7">
    <source>
        <dbReference type="SAM" id="MobiDB-lite"/>
    </source>
</evidence>
<evidence type="ECO:0000256" key="3">
    <source>
        <dbReference type="ARBA" id="ARBA00022630"/>
    </source>
</evidence>
<dbReference type="EMBL" id="GIBP01004352">
    <property type="protein sequence ID" value="NDV33321.1"/>
    <property type="molecule type" value="Transcribed_RNA"/>
</dbReference>
<organism evidence="9">
    <name type="scientific">Arcella intermedia</name>
    <dbReference type="NCBI Taxonomy" id="1963864"/>
    <lineage>
        <taxon>Eukaryota</taxon>
        <taxon>Amoebozoa</taxon>
        <taxon>Tubulinea</taxon>
        <taxon>Elardia</taxon>
        <taxon>Arcellinida</taxon>
        <taxon>Sphaerothecina</taxon>
        <taxon>Arcellidae</taxon>
        <taxon>Arcella</taxon>
    </lineage>
</organism>
<evidence type="ECO:0000256" key="4">
    <source>
        <dbReference type="ARBA" id="ARBA00022827"/>
    </source>
</evidence>
<feature type="compositionally biased region" description="Basic and acidic residues" evidence="7">
    <location>
        <begin position="259"/>
        <end position="276"/>
    </location>
</feature>
<reference evidence="9" key="1">
    <citation type="journal article" date="2020" name="J. Eukaryot. Microbiol.">
        <title>De novo Sequencing, Assembly and Annotation of the Transcriptome for the Free-Living Testate Amoeba Arcella intermedia.</title>
        <authorList>
            <person name="Ribeiro G.M."/>
            <person name="Porfirio-Sousa A.L."/>
            <person name="Maurer-Alcala X.X."/>
            <person name="Katz L.A."/>
            <person name="Lahr D.J.G."/>
        </authorList>
    </citation>
    <scope>NUCLEOTIDE SEQUENCE</scope>
</reference>
<protein>
    <recommendedName>
        <fullName evidence="8">FAD-binding FR-type domain-containing protein</fullName>
    </recommendedName>
</protein>
<feature type="binding site" evidence="6">
    <location>
        <position position="58"/>
    </location>
    <ligand>
        <name>FAD</name>
        <dbReference type="ChEBI" id="CHEBI:57692"/>
    </ligand>
</feature>
<dbReference type="Pfam" id="PF00175">
    <property type="entry name" value="NAD_binding_1"/>
    <property type="match status" value="1"/>
</dbReference>
<comment type="cofactor">
    <cofactor evidence="1 6">
        <name>FAD</name>
        <dbReference type="ChEBI" id="CHEBI:57692"/>
    </cofactor>
</comment>
<evidence type="ECO:0000256" key="2">
    <source>
        <dbReference type="ARBA" id="ARBA00006105"/>
    </source>
</evidence>
<accession>A0A6B2L8Q5</accession>
<name>A0A6B2L8Q5_9EUKA</name>
<feature type="binding site" evidence="6">
    <location>
        <position position="36"/>
    </location>
    <ligand>
        <name>FAD</name>
        <dbReference type="ChEBI" id="CHEBI:57692"/>
    </ligand>
</feature>
<dbReference type="InterPro" id="IPR017938">
    <property type="entry name" value="Riboflavin_synthase-like_b-brl"/>
</dbReference>
<keyword evidence="3 6" id="KW-0285">Flavoprotein</keyword>
<keyword evidence="4 6" id="KW-0274">FAD</keyword>
<dbReference type="Gene3D" id="3.40.50.80">
    <property type="entry name" value="Nucleotide-binding domain of ferredoxin-NADP reductase (FNR) module"/>
    <property type="match status" value="1"/>
</dbReference>
<dbReference type="PRINTS" id="PR00406">
    <property type="entry name" value="CYTB5RDTASE"/>
</dbReference>
<dbReference type="PROSITE" id="PS51384">
    <property type="entry name" value="FAD_FR"/>
    <property type="match status" value="1"/>
</dbReference>
<dbReference type="Pfam" id="PF00970">
    <property type="entry name" value="FAD_binding_6"/>
    <property type="match status" value="1"/>
</dbReference>
<dbReference type="AlphaFoldDB" id="A0A6B2L8Q5"/>
<evidence type="ECO:0000256" key="5">
    <source>
        <dbReference type="ARBA" id="ARBA00023002"/>
    </source>
</evidence>
<dbReference type="InterPro" id="IPR008333">
    <property type="entry name" value="Cbr1-like_FAD-bd_dom"/>
</dbReference>
<dbReference type="CDD" id="cd06183">
    <property type="entry name" value="cyt_b5_reduct_like"/>
    <property type="match status" value="1"/>
</dbReference>
<dbReference type="InterPro" id="IPR001433">
    <property type="entry name" value="OxRdtase_FAD/NAD-bd"/>
</dbReference>
<feature type="binding site" evidence="6">
    <location>
        <position position="56"/>
    </location>
    <ligand>
        <name>FAD</name>
        <dbReference type="ChEBI" id="CHEBI:57692"/>
    </ligand>
</feature>
<dbReference type="InterPro" id="IPR017927">
    <property type="entry name" value="FAD-bd_FR_type"/>
</dbReference>
<feature type="binding site" evidence="6">
    <location>
        <position position="51"/>
    </location>
    <ligand>
        <name>FAD</name>
        <dbReference type="ChEBI" id="CHEBI:57692"/>
    </ligand>
</feature>
<evidence type="ECO:0000313" key="9">
    <source>
        <dbReference type="EMBL" id="NDV33321.1"/>
    </source>
</evidence>
<evidence type="ECO:0000256" key="6">
    <source>
        <dbReference type="PIRSR" id="PIRSR601834-1"/>
    </source>
</evidence>
<dbReference type="Pfam" id="PF09791">
    <property type="entry name" value="Oxidored-like"/>
    <property type="match status" value="1"/>
</dbReference>
<comment type="similarity">
    <text evidence="2">Belongs to the flavoprotein pyridine nucleotide cytochrome reductase family.</text>
</comment>
<dbReference type="InterPro" id="IPR039261">
    <property type="entry name" value="FNR_nucleotide-bd"/>
</dbReference>